<dbReference type="GO" id="GO:0016020">
    <property type="term" value="C:membrane"/>
    <property type="evidence" value="ECO:0007669"/>
    <property type="project" value="UniProtKB-SubCell"/>
</dbReference>
<keyword evidence="6 13" id="KW-1133">Transmembrane helix</keyword>
<evidence type="ECO:0000256" key="13">
    <source>
        <dbReference type="SAM" id="Phobius"/>
    </source>
</evidence>
<evidence type="ECO:0000256" key="7">
    <source>
        <dbReference type="ARBA" id="ARBA00023053"/>
    </source>
</evidence>
<evidence type="ECO:0000256" key="11">
    <source>
        <dbReference type="ARBA" id="ARBA00023303"/>
    </source>
</evidence>
<protein>
    <submittedName>
        <fullName evidence="14">Uncharacterized protein</fullName>
    </submittedName>
</protein>
<evidence type="ECO:0000256" key="4">
    <source>
        <dbReference type="ARBA" id="ARBA00022461"/>
    </source>
</evidence>
<evidence type="ECO:0000313" key="14">
    <source>
        <dbReference type="EnsemblMetazoa" id="SMAR001963-PA"/>
    </source>
</evidence>
<dbReference type="GO" id="GO:0005272">
    <property type="term" value="F:sodium channel activity"/>
    <property type="evidence" value="ECO:0007669"/>
    <property type="project" value="UniProtKB-KW"/>
</dbReference>
<evidence type="ECO:0000256" key="5">
    <source>
        <dbReference type="ARBA" id="ARBA00022692"/>
    </source>
</evidence>
<keyword evidence="7" id="KW-0915">Sodium</keyword>
<keyword evidence="3 12" id="KW-0813">Transport</keyword>
<keyword evidence="15" id="KW-1185">Reference proteome</keyword>
<dbReference type="Pfam" id="PF00858">
    <property type="entry name" value="ASC"/>
    <property type="match status" value="1"/>
</dbReference>
<dbReference type="EMBL" id="JH430908">
    <property type="status" value="NOT_ANNOTATED_CDS"/>
    <property type="molecule type" value="Genomic_DNA"/>
</dbReference>
<evidence type="ECO:0000256" key="1">
    <source>
        <dbReference type="ARBA" id="ARBA00004141"/>
    </source>
</evidence>
<proteinExistence type="inferred from homology"/>
<evidence type="ECO:0000256" key="9">
    <source>
        <dbReference type="ARBA" id="ARBA00023136"/>
    </source>
</evidence>
<dbReference type="EnsemblMetazoa" id="SMAR001963-RA">
    <property type="protein sequence ID" value="SMAR001963-PA"/>
    <property type="gene ID" value="SMAR001963"/>
</dbReference>
<dbReference type="PhylomeDB" id="T1ILX1"/>
<keyword evidence="9 13" id="KW-0472">Membrane</keyword>
<dbReference type="Gene3D" id="1.10.287.770">
    <property type="entry name" value="YojJ-like"/>
    <property type="match status" value="1"/>
</dbReference>
<keyword evidence="5 12" id="KW-0812">Transmembrane</keyword>
<accession>T1ILX1</accession>
<feature type="transmembrane region" description="Helical" evidence="13">
    <location>
        <begin position="134"/>
        <end position="154"/>
    </location>
</feature>
<evidence type="ECO:0000313" key="15">
    <source>
        <dbReference type="Proteomes" id="UP000014500"/>
    </source>
</evidence>
<evidence type="ECO:0000256" key="12">
    <source>
        <dbReference type="RuleBase" id="RU000679"/>
    </source>
</evidence>
<keyword evidence="10 12" id="KW-0739">Sodium transport</keyword>
<dbReference type="AlphaFoldDB" id="T1ILX1"/>
<evidence type="ECO:0000256" key="10">
    <source>
        <dbReference type="ARBA" id="ARBA00023201"/>
    </source>
</evidence>
<evidence type="ECO:0000256" key="2">
    <source>
        <dbReference type="ARBA" id="ARBA00007193"/>
    </source>
</evidence>
<evidence type="ECO:0000256" key="3">
    <source>
        <dbReference type="ARBA" id="ARBA00022448"/>
    </source>
</evidence>
<reference evidence="15" key="1">
    <citation type="submission" date="2011-05" db="EMBL/GenBank/DDBJ databases">
        <authorList>
            <person name="Richards S.R."/>
            <person name="Qu J."/>
            <person name="Jiang H."/>
            <person name="Jhangiani S.N."/>
            <person name="Agravi P."/>
            <person name="Goodspeed R."/>
            <person name="Gross S."/>
            <person name="Mandapat C."/>
            <person name="Jackson L."/>
            <person name="Mathew T."/>
            <person name="Pu L."/>
            <person name="Thornton R."/>
            <person name="Saada N."/>
            <person name="Wilczek-Boney K.B."/>
            <person name="Lee S."/>
            <person name="Kovar C."/>
            <person name="Wu Y."/>
            <person name="Scherer S.E."/>
            <person name="Worley K.C."/>
            <person name="Muzny D.M."/>
            <person name="Gibbs R."/>
        </authorList>
    </citation>
    <scope>NUCLEOTIDE SEQUENCE</scope>
    <source>
        <strain evidence="15">Brora</strain>
    </source>
</reference>
<evidence type="ECO:0000256" key="6">
    <source>
        <dbReference type="ARBA" id="ARBA00022989"/>
    </source>
</evidence>
<keyword evidence="8 12" id="KW-0406">Ion transport</keyword>
<name>T1ILX1_STRMM</name>
<keyword evidence="11 12" id="KW-0407">Ion channel</keyword>
<keyword evidence="4 12" id="KW-0894">Sodium channel</keyword>
<dbReference type="InterPro" id="IPR001873">
    <property type="entry name" value="ENaC"/>
</dbReference>
<comment type="subcellular location">
    <subcellularLocation>
        <location evidence="1">Membrane</location>
        <topology evidence="1">Multi-pass membrane protein</topology>
    </subcellularLocation>
</comment>
<reference evidence="14" key="2">
    <citation type="submission" date="2015-02" db="UniProtKB">
        <authorList>
            <consortium name="EnsemblMetazoa"/>
        </authorList>
    </citation>
    <scope>IDENTIFICATION</scope>
</reference>
<organism evidence="14 15">
    <name type="scientific">Strigamia maritima</name>
    <name type="common">European centipede</name>
    <name type="synonym">Geophilus maritimus</name>
    <dbReference type="NCBI Taxonomy" id="126957"/>
    <lineage>
        <taxon>Eukaryota</taxon>
        <taxon>Metazoa</taxon>
        <taxon>Ecdysozoa</taxon>
        <taxon>Arthropoda</taxon>
        <taxon>Myriapoda</taxon>
        <taxon>Chilopoda</taxon>
        <taxon>Pleurostigmophora</taxon>
        <taxon>Geophilomorpha</taxon>
        <taxon>Linotaeniidae</taxon>
        <taxon>Strigamia</taxon>
    </lineage>
</organism>
<dbReference type="HOGENOM" id="CLU_784327_0_0_1"/>
<feature type="transmembrane region" description="Helical" evidence="13">
    <location>
        <begin position="75"/>
        <end position="96"/>
    </location>
</feature>
<dbReference type="Proteomes" id="UP000014500">
    <property type="component" value="Unassembled WGS sequence"/>
</dbReference>
<evidence type="ECO:0000256" key="8">
    <source>
        <dbReference type="ARBA" id="ARBA00023065"/>
    </source>
</evidence>
<sequence>MYRKNLHSIFGPTPEVDCDCTRSCHVIQFDPIVQRYHSTNEKSSSSVYLLDNHTILKERLTYDLISLFGDFGGNLGLWLGLSSLSLLNLVFVIANWNLKKPRNHRNYTIRIIPIYLKCNQTMLKRQRIKSDKNCLDRIFFLIYICLFGCTGFIVQQKFQLFLSEPIQNTVLIEDPANITHPNIIICAGPHNPRLIWQKEKFLKEKKQNNTKCNVDMLDLVNWKGLTVDKLWNLTYVEPINYELIQAFAFITPVEEPNFSYNFNSALPSSMQTSTILVRLNTQYLNTKKKHCNNNVTDYYVCKSQCFDNKMKSKQLCSMPFAMKKDIAFCTSSATAKAVRNLYYEIQTNTNVEKNVSASRLVI</sequence>
<comment type="similarity">
    <text evidence="2 12">Belongs to the amiloride-sensitive sodium channel (TC 1.A.6) family.</text>
</comment>